<feature type="domain" description="Glycosyl hydrolase family 30 beta sandwich" evidence="6">
    <location>
        <begin position="407"/>
        <end position="470"/>
    </location>
</feature>
<dbReference type="InterPro" id="IPR033452">
    <property type="entry name" value="GH30_C"/>
</dbReference>
<dbReference type="Pfam" id="PF17189">
    <property type="entry name" value="Glyco_hydro_30C"/>
    <property type="match status" value="1"/>
</dbReference>
<accession>A0A9Q0RGK3</accession>
<dbReference type="Gene3D" id="3.20.20.80">
    <property type="entry name" value="Glycosidases"/>
    <property type="match status" value="1"/>
</dbReference>
<gene>
    <name evidence="7" type="ORF">M0811_04561</name>
</gene>
<comment type="similarity">
    <text evidence="1">Belongs to the glycosyl hydrolase 30 family.</text>
</comment>
<evidence type="ECO:0000259" key="6">
    <source>
        <dbReference type="Pfam" id="PF17189"/>
    </source>
</evidence>
<dbReference type="PRINTS" id="PR00843">
    <property type="entry name" value="GLHYDRLASE30"/>
</dbReference>
<dbReference type="PANTHER" id="PTHR11069:SF23">
    <property type="entry name" value="LYSOSOMAL ACID GLUCOSYLCERAMIDASE"/>
    <property type="match status" value="1"/>
</dbReference>
<comment type="caution">
    <text evidence="7">The sequence shown here is derived from an EMBL/GenBank/DDBJ whole genome shotgun (WGS) entry which is preliminary data.</text>
</comment>
<keyword evidence="3" id="KW-0378">Hydrolase</keyword>
<keyword evidence="8" id="KW-1185">Reference proteome</keyword>
<protein>
    <submittedName>
        <fullName evidence="7">Glucosylceramidase</fullName>
    </submittedName>
</protein>
<dbReference type="SUPFAM" id="SSF51445">
    <property type="entry name" value="(Trans)glycosidases"/>
    <property type="match status" value="1"/>
</dbReference>
<evidence type="ECO:0000256" key="2">
    <source>
        <dbReference type="ARBA" id="ARBA00022729"/>
    </source>
</evidence>
<dbReference type="GO" id="GO:0016020">
    <property type="term" value="C:membrane"/>
    <property type="evidence" value="ECO:0007669"/>
    <property type="project" value="GOC"/>
</dbReference>
<dbReference type="Proteomes" id="UP001149090">
    <property type="component" value="Unassembled WGS sequence"/>
</dbReference>
<dbReference type="AlphaFoldDB" id="A0A9Q0RGK3"/>
<dbReference type="InterPro" id="IPR001139">
    <property type="entry name" value="Glyco_hydro_30"/>
</dbReference>
<dbReference type="PANTHER" id="PTHR11069">
    <property type="entry name" value="GLUCOSYLCERAMIDASE"/>
    <property type="match status" value="1"/>
</dbReference>
<dbReference type="EMBL" id="JAPDFW010000044">
    <property type="protein sequence ID" value="KAJ5078838.1"/>
    <property type="molecule type" value="Genomic_DNA"/>
</dbReference>
<feature type="signal peptide" evidence="4">
    <location>
        <begin position="1"/>
        <end position="22"/>
    </location>
</feature>
<feature type="domain" description="Glycosyl hydrolase family 30 TIM-barrel" evidence="5">
    <location>
        <begin position="71"/>
        <end position="404"/>
    </location>
</feature>
<sequence length="475" mass="54547">MKINSNFLFLFLFLFLFNFCFSLNVEVEIYQTSQYTQDRITKKTSIYFQPIDSNLGDTQLILEPNITHQTIQGFGGSFTESSAINLFSLSTSVQQQIMESLFQYLNFSMGRIHINSCDYCESTYNFDDISGDYNLTKFNLSNGPDLQTIIPMIKMALNYNPNLKIVGSPWSPPPQYKSNNEMNTSSIPCLIDNITISESWALYFSKFIQAYKDEGVDIWGVTVQNQPTQNNTWESCVYSAYQEADFLINHLGPRLRQDFPDVKIFIHDGNKDTIFDWASLILSETEVFKYCDGVAFQWYSGFDFGDVAKVSEYYPEYMLLSTEAGSCPMILNDWGAAEFLAFDMIGDLNSNSVGWIAWNLILDMEGGPNHAGNNCTAIYHVDTIAKRVYVQPQFYYIGQLTKFIWVNSTRIEVNNQGIYTLNLDQVAFQRTDNKIILVVMTSVDYEIDFDIVYGNYYAKTTISPRTIMTFLFDKF</sequence>
<dbReference type="OrthoDB" id="2160638at2759"/>
<name>A0A9Q0RGK3_ANAIG</name>
<dbReference type="InterPro" id="IPR033453">
    <property type="entry name" value="Glyco_hydro_30_TIM-barrel"/>
</dbReference>
<evidence type="ECO:0000256" key="3">
    <source>
        <dbReference type="ARBA" id="ARBA00022801"/>
    </source>
</evidence>
<dbReference type="GO" id="GO:0006680">
    <property type="term" value="P:glucosylceramide catabolic process"/>
    <property type="evidence" value="ECO:0007669"/>
    <property type="project" value="TreeGrafter"/>
</dbReference>
<feature type="chain" id="PRO_5040352919" evidence="4">
    <location>
        <begin position="23"/>
        <end position="475"/>
    </location>
</feature>
<keyword evidence="2 4" id="KW-0732">Signal</keyword>
<proteinExistence type="inferred from homology"/>
<evidence type="ECO:0000313" key="7">
    <source>
        <dbReference type="EMBL" id="KAJ5078838.1"/>
    </source>
</evidence>
<evidence type="ECO:0000313" key="8">
    <source>
        <dbReference type="Proteomes" id="UP001149090"/>
    </source>
</evidence>
<dbReference type="Pfam" id="PF02055">
    <property type="entry name" value="Glyco_hydro_30"/>
    <property type="match status" value="1"/>
</dbReference>
<reference evidence="7" key="1">
    <citation type="submission" date="2022-10" db="EMBL/GenBank/DDBJ databases">
        <title>Novel sulphate-reducing endosymbionts in the free-living metamonad Anaeramoeba.</title>
        <authorList>
            <person name="Jerlstrom-Hultqvist J."/>
            <person name="Cepicka I."/>
            <person name="Gallot-Lavallee L."/>
            <person name="Salas-Leiva D."/>
            <person name="Curtis B.A."/>
            <person name="Zahonova K."/>
            <person name="Pipaliya S."/>
            <person name="Dacks J."/>
            <person name="Roger A.J."/>
        </authorList>
    </citation>
    <scope>NUCLEOTIDE SEQUENCE</scope>
    <source>
        <strain evidence="7">BMAN</strain>
    </source>
</reference>
<evidence type="ECO:0000256" key="4">
    <source>
        <dbReference type="SAM" id="SignalP"/>
    </source>
</evidence>
<organism evidence="7 8">
    <name type="scientific">Anaeramoeba ignava</name>
    <name type="common">Anaerobic marine amoeba</name>
    <dbReference type="NCBI Taxonomy" id="1746090"/>
    <lineage>
        <taxon>Eukaryota</taxon>
        <taxon>Metamonada</taxon>
        <taxon>Anaeramoebidae</taxon>
        <taxon>Anaeramoeba</taxon>
    </lineage>
</organism>
<dbReference type="InterPro" id="IPR017853">
    <property type="entry name" value="GH"/>
</dbReference>
<dbReference type="OMA" id="NEPLNRG"/>
<evidence type="ECO:0000256" key="1">
    <source>
        <dbReference type="ARBA" id="ARBA00005382"/>
    </source>
</evidence>
<evidence type="ECO:0000259" key="5">
    <source>
        <dbReference type="Pfam" id="PF02055"/>
    </source>
</evidence>
<dbReference type="GO" id="GO:0004348">
    <property type="term" value="F:glucosylceramidase activity"/>
    <property type="evidence" value="ECO:0007669"/>
    <property type="project" value="InterPro"/>
</dbReference>